<keyword evidence="6 8" id="KW-0067">ATP-binding</keyword>
<comment type="subcellular location">
    <subcellularLocation>
        <location evidence="1 8">Cytoplasm</location>
    </subcellularLocation>
</comment>
<dbReference type="PANTHER" id="PTHR43033">
    <property type="entry name" value="TRNA(ILE)-LYSIDINE SYNTHASE-RELATED"/>
    <property type="match status" value="1"/>
</dbReference>
<name>A0ABT4DZM7_9BACL</name>
<dbReference type="NCBIfam" id="TIGR02432">
    <property type="entry name" value="lysidine_TilS_N"/>
    <property type="match status" value="1"/>
</dbReference>
<dbReference type="HAMAP" id="MF_01161">
    <property type="entry name" value="tRNA_Ile_lys_synt"/>
    <property type="match status" value="1"/>
</dbReference>
<comment type="function">
    <text evidence="8">Ligates lysine onto the cytidine present at position 34 of the AUA codon-specific tRNA(Ile) that contains the anticodon CAU, in an ATP-dependent manner. Cytidine is converted to lysidine, thus changing the amino acid specificity of the tRNA from methionine to isoleucine.</text>
</comment>
<dbReference type="EC" id="6.3.4.19" evidence="8"/>
<dbReference type="InterPro" id="IPR011063">
    <property type="entry name" value="TilS/TtcA_N"/>
</dbReference>
<dbReference type="CDD" id="cd01992">
    <property type="entry name" value="TilS_N"/>
    <property type="match status" value="1"/>
</dbReference>
<feature type="binding site" evidence="8">
    <location>
        <begin position="43"/>
        <end position="48"/>
    </location>
    <ligand>
        <name>ATP</name>
        <dbReference type="ChEBI" id="CHEBI:30616"/>
    </ligand>
</feature>
<dbReference type="GO" id="GO:0032267">
    <property type="term" value="F:tRNA(Ile)-lysidine synthase activity"/>
    <property type="evidence" value="ECO:0007669"/>
    <property type="project" value="UniProtKB-EC"/>
</dbReference>
<dbReference type="Gene3D" id="3.40.50.620">
    <property type="entry name" value="HUPs"/>
    <property type="match status" value="1"/>
</dbReference>
<evidence type="ECO:0000256" key="5">
    <source>
        <dbReference type="ARBA" id="ARBA00022741"/>
    </source>
</evidence>
<dbReference type="RefSeq" id="WP_087434346.1">
    <property type="nucleotide sequence ID" value="NZ_JAMDLV010000067.1"/>
</dbReference>
<keyword evidence="11" id="KW-1185">Reference proteome</keyword>
<evidence type="ECO:0000256" key="7">
    <source>
        <dbReference type="ARBA" id="ARBA00048539"/>
    </source>
</evidence>
<dbReference type="InterPro" id="IPR014729">
    <property type="entry name" value="Rossmann-like_a/b/a_fold"/>
</dbReference>
<evidence type="ECO:0000259" key="9">
    <source>
        <dbReference type="SMART" id="SM00977"/>
    </source>
</evidence>
<evidence type="ECO:0000256" key="1">
    <source>
        <dbReference type="ARBA" id="ARBA00004496"/>
    </source>
</evidence>
<dbReference type="SUPFAM" id="SSF56037">
    <property type="entry name" value="PheT/TilS domain"/>
    <property type="match status" value="1"/>
</dbReference>
<dbReference type="InterPro" id="IPR012796">
    <property type="entry name" value="Lysidine-tRNA-synth_C"/>
</dbReference>
<dbReference type="SMART" id="SM00977">
    <property type="entry name" value="TilS_C"/>
    <property type="match status" value="1"/>
</dbReference>
<sequence length="529" mass="59903">MAPREGPGQGSEYAWRQWTMRLKDTAEQHFLWNEGDTIVVAVSGGPDSMLLLYALHELIEQGEAEGARRLVAAHVHHGFRGRESDEEALFVEREAQKLGIRFEMTRVDAPGLAERRGLNPQAAARELRYHFLQDVAKHYGASHIALAHHADDQAETVLMRMLRGTGSSGLAGMAWKREEGELAYIRPLLHMRKTDILEWCAMRNIPYITDSSNTKRDYTRNRLRLDILPLLENENPQLVGALCRMADTLRDEADWMEEEARRLFQCHVKTVSNDEGSPFVSYAGSGYLLDRGAFCNTHVALQRRLIKLILNYLTREAEQMDFDVIETLRNAAAREHPSTWRMDVSRDVVFVREYDRLLWLLQDVAASDDIRCVTSLTIHRTSSSGRLSLPLNNSTLHWMIGAATDRDAAGNMRNFIDGSDSIARPRVRGRAWEAQFDADTLCWPLHVRSRQPGDRMRVQGLNGSKKVQDMFVDAKIAPSLRSFIPIMTDNNGQIVWVPGVRRSDVALVQPSTQCIIHFVLEGGAHASTQ</sequence>
<dbReference type="InterPro" id="IPR012094">
    <property type="entry name" value="tRNA_Ile_lys_synt"/>
</dbReference>
<keyword evidence="5 8" id="KW-0547">Nucleotide-binding</keyword>
<evidence type="ECO:0000256" key="4">
    <source>
        <dbReference type="ARBA" id="ARBA00022694"/>
    </source>
</evidence>
<comment type="similarity">
    <text evidence="8">Belongs to the tRNA(Ile)-lysidine synthase family.</text>
</comment>
<dbReference type="SUPFAM" id="SSF52402">
    <property type="entry name" value="Adenine nucleotide alpha hydrolases-like"/>
    <property type="match status" value="1"/>
</dbReference>
<evidence type="ECO:0000256" key="2">
    <source>
        <dbReference type="ARBA" id="ARBA00022490"/>
    </source>
</evidence>
<dbReference type="InterPro" id="IPR012795">
    <property type="entry name" value="tRNA_Ile_lys_synt_N"/>
</dbReference>
<protein>
    <recommendedName>
        <fullName evidence="8">tRNA(Ile)-lysidine synthase</fullName>
        <ecNumber evidence="8">6.3.4.19</ecNumber>
    </recommendedName>
    <alternativeName>
        <fullName evidence="8">tRNA(Ile)-2-lysyl-cytidine synthase</fullName>
    </alternativeName>
    <alternativeName>
        <fullName evidence="8">tRNA(Ile)-lysidine synthetase</fullName>
    </alternativeName>
</protein>
<dbReference type="Pfam" id="PF11734">
    <property type="entry name" value="TilS_C"/>
    <property type="match status" value="1"/>
</dbReference>
<comment type="catalytic activity">
    <reaction evidence="7 8">
        <text>cytidine(34) in tRNA(Ile2) + L-lysine + ATP = lysidine(34) in tRNA(Ile2) + AMP + diphosphate + H(+)</text>
        <dbReference type="Rhea" id="RHEA:43744"/>
        <dbReference type="Rhea" id="RHEA-COMP:10625"/>
        <dbReference type="Rhea" id="RHEA-COMP:10670"/>
        <dbReference type="ChEBI" id="CHEBI:15378"/>
        <dbReference type="ChEBI" id="CHEBI:30616"/>
        <dbReference type="ChEBI" id="CHEBI:32551"/>
        <dbReference type="ChEBI" id="CHEBI:33019"/>
        <dbReference type="ChEBI" id="CHEBI:82748"/>
        <dbReference type="ChEBI" id="CHEBI:83665"/>
        <dbReference type="ChEBI" id="CHEBI:456215"/>
        <dbReference type="EC" id="6.3.4.19"/>
    </reaction>
</comment>
<feature type="domain" description="Lysidine-tRNA(Ile) synthetase C-terminal" evidence="9">
    <location>
        <begin position="445"/>
        <end position="518"/>
    </location>
</feature>
<evidence type="ECO:0000256" key="6">
    <source>
        <dbReference type="ARBA" id="ARBA00022840"/>
    </source>
</evidence>
<comment type="domain">
    <text evidence="8">The N-terminal region contains the highly conserved SGGXDS motif, predicted to be a P-loop motif involved in ATP binding.</text>
</comment>
<gene>
    <name evidence="8 10" type="primary">tilS</name>
    <name evidence="10" type="ORF">M5X09_24665</name>
</gene>
<evidence type="ECO:0000313" key="11">
    <source>
        <dbReference type="Proteomes" id="UP001207626"/>
    </source>
</evidence>
<evidence type="ECO:0000313" key="10">
    <source>
        <dbReference type="EMBL" id="MCY9522814.1"/>
    </source>
</evidence>
<dbReference type="NCBIfam" id="TIGR02433">
    <property type="entry name" value="lysidine_TilS_C"/>
    <property type="match status" value="1"/>
</dbReference>
<proteinExistence type="inferred from homology"/>
<comment type="caution">
    <text evidence="10">The sequence shown here is derived from an EMBL/GenBank/DDBJ whole genome shotgun (WGS) entry which is preliminary data.</text>
</comment>
<evidence type="ECO:0000256" key="8">
    <source>
        <dbReference type="HAMAP-Rule" id="MF_01161"/>
    </source>
</evidence>
<keyword evidence="3 8" id="KW-0436">Ligase</keyword>
<reference evidence="10 11" key="1">
    <citation type="submission" date="2022-05" db="EMBL/GenBank/DDBJ databases">
        <title>Genome Sequencing of Bee-Associated Microbes.</title>
        <authorList>
            <person name="Dunlap C."/>
        </authorList>
    </citation>
    <scope>NUCLEOTIDE SEQUENCE [LARGE SCALE GENOMIC DNA]</scope>
    <source>
        <strain evidence="10 11">NRRL NRS-1438</strain>
    </source>
</reference>
<dbReference type="PANTHER" id="PTHR43033:SF1">
    <property type="entry name" value="TRNA(ILE)-LYSIDINE SYNTHASE-RELATED"/>
    <property type="match status" value="1"/>
</dbReference>
<evidence type="ECO:0000256" key="3">
    <source>
        <dbReference type="ARBA" id="ARBA00022598"/>
    </source>
</evidence>
<keyword evidence="4 8" id="KW-0819">tRNA processing</keyword>
<keyword evidence="2 8" id="KW-0963">Cytoplasm</keyword>
<dbReference type="SUPFAM" id="SSF82829">
    <property type="entry name" value="MesJ substrate recognition domain-like"/>
    <property type="match status" value="1"/>
</dbReference>
<dbReference type="Pfam" id="PF01171">
    <property type="entry name" value="ATP_bind_3"/>
    <property type="match status" value="1"/>
</dbReference>
<dbReference type="EMBL" id="JAMDLW010000054">
    <property type="protein sequence ID" value="MCY9522814.1"/>
    <property type="molecule type" value="Genomic_DNA"/>
</dbReference>
<organism evidence="10 11">
    <name type="scientific">Paenibacillus apiarius</name>
    <dbReference type="NCBI Taxonomy" id="46240"/>
    <lineage>
        <taxon>Bacteria</taxon>
        <taxon>Bacillati</taxon>
        <taxon>Bacillota</taxon>
        <taxon>Bacilli</taxon>
        <taxon>Bacillales</taxon>
        <taxon>Paenibacillaceae</taxon>
        <taxon>Paenibacillus</taxon>
    </lineage>
</organism>
<accession>A0ABT4DZM7</accession>
<dbReference type="Proteomes" id="UP001207626">
    <property type="component" value="Unassembled WGS sequence"/>
</dbReference>
<dbReference type="Gene3D" id="3.30.465.60">
    <property type="match status" value="1"/>
</dbReference>